<sequence>MKDFDPASPASARSRTPRTAVAMRAGDPTLSAAEKASLGGAAALVRAAVS</sequence>
<dbReference type="Proteomes" id="UP001582793">
    <property type="component" value="Unassembled WGS sequence"/>
</dbReference>
<reference evidence="2 3" key="1">
    <citation type="submission" date="2024-04" db="EMBL/GenBank/DDBJ databases">
        <title>Polymorphospora sp. isolated from Baiyangdian Lake in Xiong'an New Area.</title>
        <authorList>
            <person name="Zhang X."/>
            <person name="Liu J."/>
        </authorList>
    </citation>
    <scope>NUCLEOTIDE SEQUENCE [LARGE SCALE GENOMIC DNA]</scope>
    <source>
        <strain evidence="2 3">2-325</strain>
    </source>
</reference>
<comment type="caution">
    <text evidence="2">The sequence shown here is derived from an EMBL/GenBank/DDBJ whole genome shotgun (WGS) entry which is preliminary data.</text>
</comment>
<name>A0ABV5CTR8_9ACTN</name>
<keyword evidence="3" id="KW-1185">Reference proteome</keyword>
<dbReference type="EMBL" id="JBCGDC010000058">
    <property type="protein sequence ID" value="MFB6395407.1"/>
    <property type="molecule type" value="Genomic_DNA"/>
</dbReference>
<evidence type="ECO:0000313" key="2">
    <source>
        <dbReference type="EMBL" id="MFB6395407.1"/>
    </source>
</evidence>
<gene>
    <name evidence="2" type="ORF">AAFH96_20165</name>
</gene>
<accession>A0ABV5CTR8</accession>
<evidence type="ECO:0000256" key="1">
    <source>
        <dbReference type="SAM" id="MobiDB-lite"/>
    </source>
</evidence>
<proteinExistence type="predicted"/>
<organism evidence="2 3">
    <name type="scientific">Polymorphospora lycopeni</name>
    <dbReference type="NCBI Taxonomy" id="3140240"/>
    <lineage>
        <taxon>Bacteria</taxon>
        <taxon>Bacillati</taxon>
        <taxon>Actinomycetota</taxon>
        <taxon>Actinomycetes</taxon>
        <taxon>Micromonosporales</taxon>
        <taxon>Micromonosporaceae</taxon>
        <taxon>Polymorphospora</taxon>
    </lineage>
</organism>
<feature type="region of interest" description="Disordered" evidence="1">
    <location>
        <begin position="1"/>
        <end position="20"/>
    </location>
</feature>
<evidence type="ECO:0000313" key="3">
    <source>
        <dbReference type="Proteomes" id="UP001582793"/>
    </source>
</evidence>
<protein>
    <submittedName>
        <fullName evidence="2">Uncharacterized protein</fullName>
    </submittedName>
</protein>
<dbReference type="RefSeq" id="WP_375735219.1">
    <property type="nucleotide sequence ID" value="NZ_JBCGDC010000058.1"/>
</dbReference>